<dbReference type="InterPro" id="IPR011701">
    <property type="entry name" value="MFS"/>
</dbReference>
<feature type="transmembrane region" description="Helical" evidence="7">
    <location>
        <begin position="374"/>
        <end position="395"/>
    </location>
</feature>
<evidence type="ECO:0000256" key="1">
    <source>
        <dbReference type="ARBA" id="ARBA00004141"/>
    </source>
</evidence>
<evidence type="ECO:0000256" key="2">
    <source>
        <dbReference type="ARBA" id="ARBA00022448"/>
    </source>
</evidence>
<proteinExistence type="predicted"/>
<evidence type="ECO:0000259" key="8">
    <source>
        <dbReference type="PROSITE" id="PS50850"/>
    </source>
</evidence>
<keyword evidence="4 7" id="KW-1133">Transmembrane helix</keyword>
<dbReference type="PANTHER" id="PTHR43791">
    <property type="entry name" value="PERMEASE-RELATED"/>
    <property type="match status" value="1"/>
</dbReference>
<feature type="transmembrane region" description="Helical" evidence="7">
    <location>
        <begin position="349"/>
        <end position="368"/>
    </location>
</feature>
<feature type="transmembrane region" description="Helical" evidence="7">
    <location>
        <begin position="182"/>
        <end position="201"/>
    </location>
</feature>
<reference evidence="9 10" key="1">
    <citation type="journal article" date="2023" name="IMA Fungus">
        <title>Comparative genomic study of the Penicillium genus elucidates a diverse pangenome and 15 lateral gene transfer events.</title>
        <authorList>
            <person name="Petersen C."/>
            <person name="Sorensen T."/>
            <person name="Nielsen M.R."/>
            <person name="Sondergaard T.E."/>
            <person name="Sorensen J.L."/>
            <person name="Fitzpatrick D.A."/>
            <person name="Frisvad J.C."/>
            <person name="Nielsen K.L."/>
        </authorList>
    </citation>
    <scope>NUCLEOTIDE SEQUENCE [LARGE SCALE GENOMIC DNA]</scope>
    <source>
        <strain evidence="9 10">IBT 35679</strain>
    </source>
</reference>
<dbReference type="GO" id="GO:0016020">
    <property type="term" value="C:membrane"/>
    <property type="evidence" value="ECO:0007669"/>
    <property type="project" value="UniProtKB-SubCell"/>
</dbReference>
<name>A0AAD6G9M0_9EURO</name>
<feature type="transmembrane region" description="Helical" evidence="7">
    <location>
        <begin position="88"/>
        <end position="107"/>
    </location>
</feature>
<feature type="transmembrane region" description="Helical" evidence="7">
    <location>
        <begin position="320"/>
        <end position="337"/>
    </location>
</feature>
<sequence length="496" mass="54795">MASSGITALADDDQSAHPGVMEKTKPPTEQPVAPALTEEQRVLDRKILRKIDLLILPICAMNHFFSSMDRSDIGNARLAGFKKDNHLSAIQFSTVVSMFHVGSIVCQPVGGLLIRFVEAYILLGFANITWGICTIMLLFSTSVVLPSILRVLIGAAEGLTQINTVFITMWYTKEEIATRTGLWISFGALAGAFNGLIAWGVQHNIHSTTFKSWQVLFLLEGTFPIFFGPVILYFYPSSPTRVKKYFSEEDKEMCIARTQRAGNTIDRASSIREAMTIFRNPETYGMLIAHFCVLWAASGFANFLPTIIDGLGFSAVESQLLTIPVCIVTFLSVNFFCYYSDRLQLRGPLIMGLAVVSAIGFTMLAALSSKGPRIFALYVISFSVYSLIPLTLTFLCVNTVGLSRRALVIPIQNAFGQFGGLAVSYTYIHKPRYLEGTLTTIGFLCVLITTIGALDLYFIAQNRAKAADVGSEQWEKNRTKSFDELGTDHPEFTYTV</sequence>
<keyword evidence="10" id="KW-1185">Reference proteome</keyword>
<dbReference type="Proteomes" id="UP001220324">
    <property type="component" value="Unassembled WGS sequence"/>
</dbReference>
<keyword evidence="2" id="KW-0813">Transport</keyword>
<evidence type="ECO:0000313" key="9">
    <source>
        <dbReference type="EMBL" id="KAJ5525276.1"/>
    </source>
</evidence>
<dbReference type="EMBL" id="JAQIZZ010000008">
    <property type="protein sequence ID" value="KAJ5525276.1"/>
    <property type="molecule type" value="Genomic_DNA"/>
</dbReference>
<keyword evidence="3 7" id="KW-0812">Transmembrane</keyword>
<feature type="transmembrane region" description="Helical" evidence="7">
    <location>
        <begin position="213"/>
        <end position="235"/>
    </location>
</feature>
<evidence type="ECO:0000256" key="4">
    <source>
        <dbReference type="ARBA" id="ARBA00022989"/>
    </source>
</evidence>
<dbReference type="InterPro" id="IPR036259">
    <property type="entry name" value="MFS_trans_sf"/>
</dbReference>
<feature type="transmembrane region" description="Helical" evidence="7">
    <location>
        <begin position="440"/>
        <end position="460"/>
    </location>
</feature>
<feature type="transmembrane region" description="Helical" evidence="7">
    <location>
        <begin position="284"/>
        <end position="308"/>
    </location>
</feature>
<feature type="transmembrane region" description="Helical" evidence="7">
    <location>
        <begin position="119"/>
        <end position="139"/>
    </location>
</feature>
<dbReference type="PANTHER" id="PTHR43791:SF36">
    <property type="entry name" value="TRANSPORTER, PUTATIVE (AFU_ORTHOLOGUE AFUA_6G08340)-RELATED"/>
    <property type="match status" value="1"/>
</dbReference>
<evidence type="ECO:0000256" key="7">
    <source>
        <dbReference type="SAM" id="Phobius"/>
    </source>
</evidence>
<dbReference type="InterPro" id="IPR020846">
    <property type="entry name" value="MFS_dom"/>
</dbReference>
<dbReference type="GO" id="GO:0022857">
    <property type="term" value="F:transmembrane transporter activity"/>
    <property type="evidence" value="ECO:0007669"/>
    <property type="project" value="InterPro"/>
</dbReference>
<evidence type="ECO:0000313" key="10">
    <source>
        <dbReference type="Proteomes" id="UP001220324"/>
    </source>
</evidence>
<gene>
    <name evidence="9" type="ORF">N7494_011926</name>
</gene>
<dbReference type="SUPFAM" id="SSF103473">
    <property type="entry name" value="MFS general substrate transporter"/>
    <property type="match status" value="1"/>
</dbReference>
<feature type="domain" description="Major facilitator superfamily (MFS) profile" evidence="8">
    <location>
        <begin position="55"/>
        <end position="464"/>
    </location>
</feature>
<feature type="region of interest" description="Disordered" evidence="6">
    <location>
        <begin position="1"/>
        <end position="34"/>
    </location>
</feature>
<comment type="subcellular location">
    <subcellularLocation>
        <location evidence="1">Membrane</location>
        <topology evidence="1">Multi-pass membrane protein</topology>
    </subcellularLocation>
</comment>
<comment type="caution">
    <text evidence="9">The sequence shown here is derived from an EMBL/GenBank/DDBJ whole genome shotgun (WGS) entry which is preliminary data.</text>
</comment>
<evidence type="ECO:0000256" key="5">
    <source>
        <dbReference type="ARBA" id="ARBA00023136"/>
    </source>
</evidence>
<dbReference type="Gene3D" id="1.20.1250.20">
    <property type="entry name" value="MFS general substrate transporter like domains"/>
    <property type="match status" value="2"/>
</dbReference>
<feature type="transmembrane region" description="Helical" evidence="7">
    <location>
        <begin position="151"/>
        <end position="170"/>
    </location>
</feature>
<dbReference type="Pfam" id="PF07690">
    <property type="entry name" value="MFS_1"/>
    <property type="match status" value="1"/>
</dbReference>
<evidence type="ECO:0000256" key="3">
    <source>
        <dbReference type="ARBA" id="ARBA00022692"/>
    </source>
</evidence>
<accession>A0AAD6G9M0</accession>
<dbReference type="AlphaFoldDB" id="A0AAD6G9M0"/>
<dbReference type="PROSITE" id="PS50850">
    <property type="entry name" value="MFS"/>
    <property type="match status" value="1"/>
</dbReference>
<evidence type="ECO:0000256" key="6">
    <source>
        <dbReference type="SAM" id="MobiDB-lite"/>
    </source>
</evidence>
<keyword evidence="5 7" id="KW-0472">Membrane</keyword>
<organism evidence="9 10">
    <name type="scientific">Penicillium frequentans</name>
    <dbReference type="NCBI Taxonomy" id="3151616"/>
    <lineage>
        <taxon>Eukaryota</taxon>
        <taxon>Fungi</taxon>
        <taxon>Dikarya</taxon>
        <taxon>Ascomycota</taxon>
        <taxon>Pezizomycotina</taxon>
        <taxon>Eurotiomycetes</taxon>
        <taxon>Eurotiomycetidae</taxon>
        <taxon>Eurotiales</taxon>
        <taxon>Aspergillaceae</taxon>
        <taxon>Penicillium</taxon>
    </lineage>
</organism>
<feature type="transmembrane region" description="Helical" evidence="7">
    <location>
        <begin position="407"/>
        <end position="428"/>
    </location>
</feature>
<protein>
    <recommendedName>
        <fullName evidence="8">Major facilitator superfamily (MFS) profile domain-containing protein</fullName>
    </recommendedName>
</protein>